<evidence type="ECO:0000256" key="2">
    <source>
        <dbReference type="SAM" id="MobiDB-lite"/>
    </source>
</evidence>
<feature type="coiled-coil region" evidence="1">
    <location>
        <begin position="196"/>
        <end position="226"/>
    </location>
</feature>
<dbReference type="EMBL" id="HBFQ01017776">
    <property type="protein sequence ID" value="CAD8838053.1"/>
    <property type="molecule type" value="Transcribed_RNA"/>
</dbReference>
<proteinExistence type="predicted"/>
<dbReference type="InterPro" id="IPR058936">
    <property type="entry name" value="At4g15545-like"/>
</dbReference>
<dbReference type="AlphaFoldDB" id="A0A7S0ZZT7"/>
<evidence type="ECO:0000313" key="4">
    <source>
        <dbReference type="EMBL" id="CAD8838053.1"/>
    </source>
</evidence>
<dbReference type="PANTHER" id="PTHR47383">
    <property type="entry name" value="OS03G0659800 PROTEIN"/>
    <property type="match status" value="1"/>
</dbReference>
<feature type="coiled-coil region" evidence="1">
    <location>
        <begin position="80"/>
        <end position="110"/>
    </location>
</feature>
<dbReference type="InterPro" id="IPR058935">
    <property type="entry name" value="At4g15545-like_C"/>
</dbReference>
<accession>A0A7S0ZZT7</accession>
<reference evidence="4" key="1">
    <citation type="submission" date="2021-01" db="EMBL/GenBank/DDBJ databases">
        <authorList>
            <person name="Corre E."/>
            <person name="Pelletier E."/>
            <person name="Niang G."/>
            <person name="Scheremetjew M."/>
            <person name="Finn R."/>
            <person name="Kale V."/>
            <person name="Holt S."/>
            <person name="Cochrane G."/>
            <person name="Meng A."/>
            <person name="Brown T."/>
            <person name="Cohen L."/>
        </authorList>
    </citation>
    <scope>NUCLEOTIDE SEQUENCE</scope>
</reference>
<evidence type="ECO:0000256" key="1">
    <source>
        <dbReference type="SAM" id="Coils"/>
    </source>
</evidence>
<organism evidence="4">
    <name type="scientific">Noctiluca scintillans</name>
    <name type="common">Sea sparkle</name>
    <name type="synonym">Red tide dinoflagellate</name>
    <dbReference type="NCBI Taxonomy" id="2966"/>
    <lineage>
        <taxon>Eukaryota</taxon>
        <taxon>Sar</taxon>
        <taxon>Alveolata</taxon>
        <taxon>Dinophyceae</taxon>
        <taxon>Noctilucales</taxon>
        <taxon>Noctilucaceae</taxon>
        <taxon>Noctiluca</taxon>
    </lineage>
</organism>
<feature type="region of interest" description="Disordered" evidence="2">
    <location>
        <begin position="131"/>
        <end position="181"/>
    </location>
</feature>
<keyword evidence="1" id="KW-0175">Coiled coil</keyword>
<dbReference type="PANTHER" id="PTHR47383:SF8">
    <property type="entry name" value="OS01G0768300 PROTEIN"/>
    <property type="match status" value="1"/>
</dbReference>
<name>A0A7S0ZZT7_NOCSC</name>
<protein>
    <recommendedName>
        <fullName evidence="3">At4g15545-like C-terminal domain-containing protein</fullName>
    </recommendedName>
</protein>
<dbReference type="Pfam" id="PF25972">
    <property type="entry name" value="At4g15545_C"/>
    <property type="match status" value="1"/>
</dbReference>
<feature type="coiled-coil region" evidence="1">
    <location>
        <begin position="24"/>
        <end position="51"/>
    </location>
</feature>
<evidence type="ECO:0000259" key="3">
    <source>
        <dbReference type="Pfam" id="PF25972"/>
    </source>
</evidence>
<gene>
    <name evidence="4" type="ORF">NSCI0253_LOCUS12401</name>
</gene>
<feature type="domain" description="At4g15545-like C-terminal" evidence="3">
    <location>
        <begin position="180"/>
        <end position="243"/>
    </location>
</feature>
<sequence>MEGNVTALPPEPDDQLQLGFRMIQNSYNAKVQELEQELRGLQLYHEEQKTHVAAAQRKHASLEGELVESHQRCQLLSDENRELFKTVQTLRVKIQKLEELKKKVMEAYAEEGSQVENVGGNQQLTSRSLALPAIDPPGHVPRAAPREPASSVQARSSSDRHVSPRESPWPPPSVPPQDSAVGGKIFFQTARRSLSRESFQELLANIKKLNSQLQSREECLEDARRIFGPEHQHLYAEFEQLLQLHSV</sequence>